<dbReference type="Pfam" id="PF00089">
    <property type="entry name" value="Trypsin"/>
    <property type="match status" value="2"/>
</dbReference>
<evidence type="ECO:0000256" key="2">
    <source>
        <dbReference type="ARBA" id="ARBA00022656"/>
    </source>
</evidence>
<dbReference type="InterPro" id="IPR009003">
    <property type="entry name" value="Peptidase_S1_PA"/>
</dbReference>
<dbReference type="InterPro" id="IPR043504">
    <property type="entry name" value="Peptidase_S1_PA_chymotrypsin"/>
</dbReference>
<evidence type="ECO:0000256" key="4">
    <source>
        <dbReference type="ARBA" id="ARBA00022801"/>
    </source>
</evidence>
<evidence type="ECO:0000313" key="8">
    <source>
        <dbReference type="EMBL" id="KAJ7304170.1"/>
    </source>
</evidence>
<feature type="domain" description="Peptidase S1" evidence="7">
    <location>
        <begin position="1"/>
        <end position="202"/>
    </location>
</feature>
<accession>A0A9Q1AQA5</accession>
<dbReference type="GO" id="GO:0006508">
    <property type="term" value="P:proteolysis"/>
    <property type="evidence" value="ECO:0007669"/>
    <property type="project" value="UniProtKB-KW"/>
</dbReference>
<dbReference type="OrthoDB" id="546450at2759"/>
<dbReference type="GO" id="GO:0030141">
    <property type="term" value="C:secretory granule"/>
    <property type="evidence" value="ECO:0007669"/>
    <property type="project" value="TreeGrafter"/>
</dbReference>
<dbReference type="PRINTS" id="PR00722">
    <property type="entry name" value="CHYMOTRYPSIN"/>
</dbReference>
<evidence type="ECO:0000256" key="3">
    <source>
        <dbReference type="ARBA" id="ARBA00022670"/>
    </source>
</evidence>
<dbReference type="PANTHER" id="PTHR24271">
    <property type="entry name" value="KALLIKREIN-RELATED"/>
    <property type="match status" value="1"/>
</dbReference>
<keyword evidence="9" id="KW-1185">Reference proteome</keyword>
<comment type="similarity">
    <text evidence="1">Belongs to the peptidase S1 family. Snake venom subfamily.</text>
</comment>
<evidence type="ECO:0000256" key="6">
    <source>
        <dbReference type="ARBA" id="ARBA00023157"/>
    </source>
</evidence>
<keyword evidence="4" id="KW-0378">Hydrolase</keyword>
<dbReference type="InterPro" id="IPR001254">
    <property type="entry name" value="Trypsin_dom"/>
</dbReference>
<organism evidence="8 9">
    <name type="scientific">Phrynocephalus forsythii</name>
    <dbReference type="NCBI Taxonomy" id="171643"/>
    <lineage>
        <taxon>Eukaryota</taxon>
        <taxon>Metazoa</taxon>
        <taxon>Chordata</taxon>
        <taxon>Craniata</taxon>
        <taxon>Vertebrata</taxon>
        <taxon>Euteleostomi</taxon>
        <taxon>Lepidosauria</taxon>
        <taxon>Squamata</taxon>
        <taxon>Bifurcata</taxon>
        <taxon>Unidentata</taxon>
        <taxon>Episquamata</taxon>
        <taxon>Toxicofera</taxon>
        <taxon>Iguania</taxon>
        <taxon>Acrodonta</taxon>
        <taxon>Agamidae</taxon>
        <taxon>Agaminae</taxon>
        <taxon>Phrynocephalus</taxon>
    </lineage>
</organism>
<reference evidence="8" key="1">
    <citation type="journal article" date="2023" name="DNA Res.">
        <title>Chromosome-level genome assembly of Phrynocephalus forsythii using third-generation DNA sequencing and Hi-C analysis.</title>
        <authorList>
            <person name="Qi Y."/>
            <person name="Zhao W."/>
            <person name="Zhao Y."/>
            <person name="Niu C."/>
            <person name="Cao S."/>
            <person name="Zhang Y."/>
        </authorList>
    </citation>
    <scope>NUCLEOTIDE SEQUENCE</scope>
    <source>
        <tissue evidence="8">Muscle</tissue>
    </source>
</reference>
<protein>
    <recommendedName>
        <fullName evidence="7">Peptidase S1 domain-containing protein</fullName>
    </recommendedName>
</protein>
<dbReference type="Proteomes" id="UP001142489">
    <property type="component" value="Unassembled WGS sequence"/>
</dbReference>
<keyword evidence="2" id="KW-0800">Toxin</keyword>
<dbReference type="EMBL" id="JAPFRF010000023">
    <property type="protein sequence ID" value="KAJ7304170.1"/>
    <property type="molecule type" value="Genomic_DNA"/>
</dbReference>
<gene>
    <name evidence="8" type="ORF">JRQ81_011700</name>
</gene>
<sequence length="424" mass="46664">MRPFPVRLGEHDLKRVDWTEQLKLASKTIVYPGYDPRSKNHDIMLVKLLTPVCLNKNVNILDLPMRCPVPGTKCLVSGWGTTTSPEVHFPDVLHCANISIVDHSVCQSIYPGYINENMVCAGRMEGGTDRDSGGPLVCNGQLQGIVSWGPQICQSLKVPEDPQDRKLSISQSCNHGLLCRSPFMELSQKVHDLNHYVFSESGGGVSEYSAVALYPRRAITAHLQRKGGNRKDEMSVEECLPGLRMKVCVGKHNLKRVENTEQCLDIAEVIVHPEYDRRTNDKDYMLLRLKPCATLSDAVKIIQLPSGCPNDGKRCTVSGWGTTRSPLAQLPAQLQCADVNIVPEQKCNKAYRGAVTPFMLCAGVPQGGTDSCQGDSGGPLVCDEQLEGVVSWGTYVCAQKGNPGVYAKVCCITPWIQKTIQNQW</sequence>
<keyword evidence="5" id="KW-0720">Serine protease</keyword>
<dbReference type="CDD" id="cd00190">
    <property type="entry name" value="Tryp_SPc"/>
    <property type="match status" value="2"/>
</dbReference>
<dbReference type="PROSITE" id="PS50240">
    <property type="entry name" value="TRYPSIN_DOM"/>
    <property type="match status" value="2"/>
</dbReference>
<dbReference type="AlphaFoldDB" id="A0A9Q1AQA5"/>
<comment type="caution">
    <text evidence="8">The sequence shown here is derived from an EMBL/GenBank/DDBJ whole genome shotgun (WGS) entry which is preliminary data.</text>
</comment>
<dbReference type="PANTHER" id="PTHR24271:SF48">
    <property type="entry name" value="KALLIKREIN-14"/>
    <property type="match status" value="1"/>
</dbReference>
<evidence type="ECO:0000256" key="1">
    <source>
        <dbReference type="ARBA" id="ARBA00009228"/>
    </source>
</evidence>
<evidence type="ECO:0000313" key="9">
    <source>
        <dbReference type="Proteomes" id="UP001142489"/>
    </source>
</evidence>
<dbReference type="SMART" id="SM00020">
    <property type="entry name" value="Tryp_SPc"/>
    <property type="match status" value="2"/>
</dbReference>
<dbReference type="PROSITE" id="PS00135">
    <property type="entry name" value="TRYPSIN_SER"/>
    <property type="match status" value="1"/>
</dbReference>
<dbReference type="InterPro" id="IPR001314">
    <property type="entry name" value="Peptidase_S1A"/>
</dbReference>
<dbReference type="GO" id="GO:0004252">
    <property type="term" value="F:serine-type endopeptidase activity"/>
    <property type="evidence" value="ECO:0007669"/>
    <property type="project" value="InterPro"/>
</dbReference>
<dbReference type="FunFam" id="2.40.10.10:FF:000010">
    <property type="entry name" value="Kallikrein related peptidase 11"/>
    <property type="match status" value="2"/>
</dbReference>
<keyword evidence="6" id="KW-1015">Disulfide bond</keyword>
<evidence type="ECO:0000259" key="7">
    <source>
        <dbReference type="PROSITE" id="PS50240"/>
    </source>
</evidence>
<dbReference type="GO" id="GO:0090729">
    <property type="term" value="F:toxin activity"/>
    <property type="evidence" value="ECO:0007669"/>
    <property type="project" value="UniProtKB-KW"/>
</dbReference>
<evidence type="ECO:0000256" key="5">
    <source>
        <dbReference type="ARBA" id="ARBA00022825"/>
    </source>
</evidence>
<keyword evidence="3" id="KW-0645">Protease</keyword>
<dbReference type="GO" id="GO:0005576">
    <property type="term" value="C:extracellular region"/>
    <property type="evidence" value="ECO:0007669"/>
    <property type="project" value="UniProtKB-ARBA"/>
</dbReference>
<dbReference type="Gene3D" id="2.40.10.10">
    <property type="entry name" value="Trypsin-like serine proteases"/>
    <property type="match status" value="4"/>
</dbReference>
<proteinExistence type="inferred from homology"/>
<feature type="domain" description="Peptidase S1" evidence="7">
    <location>
        <begin position="234"/>
        <end position="421"/>
    </location>
</feature>
<dbReference type="SUPFAM" id="SSF50494">
    <property type="entry name" value="Trypsin-like serine proteases"/>
    <property type="match status" value="2"/>
</dbReference>
<name>A0A9Q1AQA5_9SAUR</name>
<dbReference type="InterPro" id="IPR033116">
    <property type="entry name" value="TRYPSIN_SER"/>
</dbReference>